<comment type="catalytic activity">
    <reaction evidence="1 7">
        <text>Release of an N-terminal amino acid, Xaa-|-Yaa-, in which Xaa is preferably Leu, but may be other amino acids including Pro although not Arg or Lys, and Yaa may be Pro. Amino acid amides and methyl esters are also readily hydrolyzed, but rates on arylamides are exceedingly low.</text>
        <dbReference type="EC" id="3.4.11.1"/>
    </reaction>
</comment>
<dbReference type="InterPro" id="IPR023042">
    <property type="entry name" value="Peptidase_M17_leu_NH2_pept"/>
</dbReference>
<evidence type="ECO:0000259" key="8">
    <source>
        <dbReference type="PROSITE" id="PS00631"/>
    </source>
</evidence>
<feature type="active site" evidence="7">
    <location>
        <position position="279"/>
    </location>
</feature>
<keyword evidence="6 7" id="KW-0378">Hydrolase</keyword>
<dbReference type="Gene3D" id="3.40.630.10">
    <property type="entry name" value="Zn peptidases"/>
    <property type="match status" value="1"/>
</dbReference>
<feature type="binding site" evidence="7">
    <location>
        <position position="351"/>
    </location>
    <ligand>
        <name>Mn(2+)</name>
        <dbReference type="ChEBI" id="CHEBI:29035"/>
        <label>2</label>
    </ligand>
</feature>
<evidence type="ECO:0000256" key="6">
    <source>
        <dbReference type="ARBA" id="ARBA00022801"/>
    </source>
</evidence>
<dbReference type="PROSITE" id="PS00631">
    <property type="entry name" value="CYTOSOL_AP"/>
    <property type="match status" value="1"/>
</dbReference>
<dbReference type="InterPro" id="IPR011356">
    <property type="entry name" value="Leucine_aapep/pepB"/>
</dbReference>
<gene>
    <name evidence="7" type="primary">pepA</name>
    <name evidence="9" type="ORF">ENV60_02575</name>
</gene>
<dbReference type="GO" id="GO:0006508">
    <property type="term" value="P:proteolysis"/>
    <property type="evidence" value="ECO:0007669"/>
    <property type="project" value="UniProtKB-KW"/>
</dbReference>
<keyword evidence="7" id="KW-0963">Cytoplasm</keyword>
<dbReference type="Pfam" id="PF00883">
    <property type="entry name" value="Peptidase_M17"/>
    <property type="match status" value="1"/>
</dbReference>
<dbReference type="Pfam" id="PF02789">
    <property type="entry name" value="Peptidase_M17_N"/>
    <property type="match status" value="1"/>
</dbReference>
<feature type="binding site" evidence="7">
    <location>
        <position position="351"/>
    </location>
    <ligand>
        <name>Mn(2+)</name>
        <dbReference type="ChEBI" id="CHEBI:29035"/>
        <label>1</label>
    </ligand>
</feature>
<feature type="binding site" evidence="7">
    <location>
        <position position="272"/>
    </location>
    <ligand>
        <name>Mn(2+)</name>
        <dbReference type="ChEBI" id="CHEBI:29035"/>
        <label>2</label>
    </ligand>
</feature>
<feature type="active site" evidence="7">
    <location>
        <position position="353"/>
    </location>
</feature>
<comment type="subcellular location">
    <subcellularLocation>
        <location evidence="7">Cytoplasm</location>
    </subcellularLocation>
</comment>
<comment type="catalytic activity">
    <reaction evidence="2 7">
        <text>Release of an N-terminal amino acid, preferentially leucine, but not glutamic or aspartic acids.</text>
        <dbReference type="EC" id="3.4.11.10"/>
    </reaction>
</comment>
<dbReference type="GO" id="GO:0005737">
    <property type="term" value="C:cytoplasm"/>
    <property type="evidence" value="ECO:0007669"/>
    <property type="project" value="UniProtKB-SubCell"/>
</dbReference>
<proteinExistence type="inferred from homology"/>
<dbReference type="PANTHER" id="PTHR11963:SF23">
    <property type="entry name" value="CYTOSOL AMINOPEPTIDASE"/>
    <property type="match status" value="1"/>
</dbReference>
<dbReference type="NCBIfam" id="NF002074">
    <property type="entry name" value="PRK00913.1-4"/>
    <property type="match status" value="1"/>
</dbReference>
<dbReference type="PRINTS" id="PR00481">
    <property type="entry name" value="LAMNOPPTDASE"/>
</dbReference>
<keyword evidence="5 7" id="KW-0645">Protease</keyword>
<dbReference type="InterPro" id="IPR000819">
    <property type="entry name" value="Peptidase_M17_C"/>
</dbReference>
<feature type="binding site" evidence="7">
    <location>
        <position position="272"/>
    </location>
    <ligand>
        <name>Mn(2+)</name>
        <dbReference type="ChEBI" id="CHEBI:29035"/>
        <label>1</label>
    </ligand>
</feature>
<evidence type="ECO:0000256" key="7">
    <source>
        <dbReference type="HAMAP-Rule" id="MF_00181"/>
    </source>
</evidence>
<dbReference type="NCBIfam" id="NF002073">
    <property type="entry name" value="PRK00913.1-2"/>
    <property type="match status" value="1"/>
</dbReference>
<keyword evidence="4 7" id="KW-0031">Aminopeptidase</keyword>
<sequence>MKIKILNQSIVDYQGDIIVVNLFEGVKVPGGATGAVDKALGGAISVMIKNGEITGKLGETVVFPTFGKLKANKVMVVGLGNSERFGLEEIRKASGSAILAAKGAKAKSIGSIVHGAGIGGIDPSVASQSLIEGAILGGYEFNFYKKTETKGIEDFTIIENDKGKIRNIEKGAELGKILAESQNIARDFTNEPANNLTPEKFEARVRKIIKELNLSDKINIEVLKREEMERLGMGALLSVAQGSDNEPRFIILKYRNSAGPLISLVGKTVTFDSGGISLKPSESMGAMKGDMSGGGVVFSTTLALSRTDTKINLMTLIPAVENMPSGKASRPGDIVRAMNGKTIEIISTDAEGRMTLADALCYAEKEGAEVIIDIATLTGGSAVAFGDITAAVMGNDQILIDKLLSISNKTGERMWQLPLFEEYEEKLKSEVADIKNSGGRLASPITAGIFLKSFLKKGKWIHIDIASKEFAEKEKFYQPKGATGFGVRTLFEFCRTLS</sequence>
<dbReference type="AlphaFoldDB" id="A0A7C4TGC6"/>
<dbReference type="EMBL" id="DTGZ01000045">
    <property type="protein sequence ID" value="HGV97163.1"/>
    <property type="molecule type" value="Genomic_DNA"/>
</dbReference>
<dbReference type="EC" id="3.4.11.10" evidence="7"/>
<name>A0A7C4TGC6_UNCW3</name>
<dbReference type="CDD" id="cd00433">
    <property type="entry name" value="Peptidase_M17"/>
    <property type="match status" value="1"/>
</dbReference>
<evidence type="ECO:0000256" key="4">
    <source>
        <dbReference type="ARBA" id="ARBA00022438"/>
    </source>
</evidence>
<reference evidence="9" key="1">
    <citation type="journal article" date="2020" name="mSystems">
        <title>Genome- and Community-Level Interaction Insights into Carbon Utilization and Element Cycling Functions of Hydrothermarchaeota in Hydrothermal Sediment.</title>
        <authorList>
            <person name="Zhou Z."/>
            <person name="Liu Y."/>
            <person name="Xu W."/>
            <person name="Pan J."/>
            <person name="Luo Z.H."/>
            <person name="Li M."/>
        </authorList>
    </citation>
    <scope>NUCLEOTIDE SEQUENCE [LARGE SCALE GENOMIC DNA]</scope>
    <source>
        <strain evidence="9">SpSt-774</strain>
    </source>
</reference>
<dbReference type="HAMAP" id="MF_00181">
    <property type="entry name" value="Cytosol_peptidase_M17"/>
    <property type="match status" value="1"/>
</dbReference>
<comment type="cofactor">
    <cofactor evidence="7">
        <name>Mn(2+)</name>
        <dbReference type="ChEBI" id="CHEBI:29035"/>
    </cofactor>
    <text evidence="7">Binds 2 manganese ions per subunit.</text>
</comment>
<comment type="function">
    <text evidence="7">Presumably involved in the processing and regular turnover of intracellular proteins. Catalyzes the removal of unsubstituted N-terminal amino acids from various peptides.</text>
</comment>
<evidence type="ECO:0000256" key="5">
    <source>
        <dbReference type="ARBA" id="ARBA00022670"/>
    </source>
</evidence>
<evidence type="ECO:0000256" key="2">
    <source>
        <dbReference type="ARBA" id="ARBA00000967"/>
    </source>
</evidence>
<feature type="binding site" evidence="7">
    <location>
        <position position="267"/>
    </location>
    <ligand>
        <name>Mn(2+)</name>
        <dbReference type="ChEBI" id="CHEBI:29035"/>
        <label>2</label>
    </ligand>
</feature>
<protein>
    <recommendedName>
        <fullName evidence="7">Probable cytosol aminopeptidase</fullName>
        <ecNumber evidence="7">3.4.11.1</ecNumber>
    </recommendedName>
    <alternativeName>
        <fullName evidence="7">Leucine aminopeptidase</fullName>
        <shortName evidence="7">LAP</shortName>
        <ecNumber evidence="7">3.4.11.10</ecNumber>
    </alternativeName>
    <alternativeName>
        <fullName evidence="7">Leucyl aminopeptidase</fullName>
    </alternativeName>
</protein>
<dbReference type="SUPFAM" id="SSF53187">
    <property type="entry name" value="Zn-dependent exopeptidases"/>
    <property type="match status" value="1"/>
</dbReference>
<dbReference type="PANTHER" id="PTHR11963">
    <property type="entry name" value="LEUCINE AMINOPEPTIDASE-RELATED"/>
    <property type="match status" value="1"/>
</dbReference>
<feature type="binding site" evidence="7">
    <location>
        <position position="290"/>
    </location>
    <ligand>
        <name>Mn(2+)</name>
        <dbReference type="ChEBI" id="CHEBI:29035"/>
        <label>2</label>
    </ligand>
</feature>
<dbReference type="GO" id="GO:0070006">
    <property type="term" value="F:metalloaminopeptidase activity"/>
    <property type="evidence" value="ECO:0007669"/>
    <property type="project" value="InterPro"/>
</dbReference>
<organism evidence="9">
    <name type="scientific">candidate division WOR-3 bacterium</name>
    <dbReference type="NCBI Taxonomy" id="2052148"/>
    <lineage>
        <taxon>Bacteria</taxon>
        <taxon>Bacteria division WOR-3</taxon>
    </lineage>
</organism>
<comment type="caution">
    <text evidence="9">The sequence shown here is derived from an EMBL/GenBank/DDBJ whole genome shotgun (WGS) entry which is preliminary data.</text>
</comment>
<feature type="binding site" evidence="7">
    <location>
        <position position="349"/>
    </location>
    <ligand>
        <name>Mn(2+)</name>
        <dbReference type="ChEBI" id="CHEBI:29035"/>
        <label>1</label>
    </ligand>
</feature>
<evidence type="ECO:0000256" key="1">
    <source>
        <dbReference type="ARBA" id="ARBA00000135"/>
    </source>
</evidence>
<accession>A0A7C4TGC6</accession>
<dbReference type="EC" id="3.4.11.1" evidence="7"/>
<dbReference type="GO" id="GO:0030145">
    <property type="term" value="F:manganese ion binding"/>
    <property type="evidence" value="ECO:0007669"/>
    <property type="project" value="UniProtKB-UniRule"/>
</dbReference>
<evidence type="ECO:0000313" key="9">
    <source>
        <dbReference type="EMBL" id="HGV97163.1"/>
    </source>
</evidence>
<dbReference type="Gene3D" id="3.40.220.10">
    <property type="entry name" value="Leucine Aminopeptidase, subunit E, domain 1"/>
    <property type="match status" value="1"/>
</dbReference>
<comment type="similarity">
    <text evidence="3 7">Belongs to the peptidase M17 family.</text>
</comment>
<dbReference type="InterPro" id="IPR008283">
    <property type="entry name" value="Peptidase_M17_N"/>
</dbReference>
<dbReference type="InterPro" id="IPR043472">
    <property type="entry name" value="Macro_dom-like"/>
</dbReference>
<feature type="domain" description="Cytosol aminopeptidase" evidence="8">
    <location>
        <begin position="347"/>
        <end position="354"/>
    </location>
</feature>
<dbReference type="SUPFAM" id="SSF52949">
    <property type="entry name" value="Macro domain-like"/>
    <property type="match status" value="1"/>
</dbReference>
<keyword evidence="7" id="KW-0464">Manganese</keyword>
<keyword evidence="7" id="KW-0479">Metal-binding</keyword>
<evidence type="ECO:0000256" key="3">
    <source>
        <dbReference type="ARBA" id="ARBA00009528"/>
    </source>
</evidence>